<dbReference type="Proteomes" id="UP000270616">
    <property type="component" value="Unassembled WGS sequence"/>
</dbReference>
<dbReference type="OrthoDB" id="140919at2"/>
<dbReference type="GO" id="GO:0051156">
    <property type="term" value="P:glucose 6-phosphate metabolic process"/>
    <property type="evidence" value="ECO:0007669"/>
    <property type="project" value="TreeGrafter"/>
</dbReference>
<dbReference type="GO" id="GO:0004347">
    <property type="term" value="F:glucose-6-phosphate isomerase activity"/>
    <property type="evidence" value="ECO:0007669"/>
    <property type="project" value="InterPro"/>
</dbReference>
<dbReference type="EMBL" id="RKMF01000005">
    <property type="protein sequence ID" value="ROZ63805.1"/>
    <property type="molecule type" value="Genomic_DNA"/>
</dbReference>
<evidence type="ECO:0000313" key="4">
    <source>
        <dbReference type="EMBL" id="ROZ63805.1"/>
    </source>
</evidence>
<dbReference type="InterPro" id="IPR046348">
    <property type="entry name" value="SIS_dom_sf"/>
</dbReference>
<keyword evidence="2" id="KW-0324">Glycolysis</keyword>
<organism evidence="4 5">
    <name type="scientific">Kocuria soli</name>
    <dbReference type="NCBI Taxonomy" id="2485125"/>
    <lineage>
        <taxon>Bacteria</taxon>
        <taxon>Bacillati</taxon>
        <taxon>Actinomycetota</taxon>
        <taxon>Actinomycetes</taxon>
        <taxon>Micrococcales</taxon>
        <taxon>Micrococcaceae</taxon>
        <taxon>Kocuria</taxon>
    </lineage>
</organism>
<dbReference type="PANTHER" id="PTHR11469:SF1">
    <property type="entry name" value="GLUCOSE-6-PHOSPHATE ISOMERASE"/>
    <property type="match status" value="1"/>
</dbReference>
<reference evidence="4 5" key="1">
    <citation type="submission" date="2018-10" db="EMBL/GenBank/DDBJ databases">
        <title>Kocuria sp. M5W7-7, whole genome shotgun sequence.</title>
        <authorList>
            <person name="Tuo L."/>
        </authorList>
    </citation>
    <scope>NUCLEOTIDE SEQUENCE [LARGE SCALE GENOMIC DNA]</scope>
    <source>
        <strain evidence="4 5">M5W7-7</strain>
    </source>
</reference>
<accession>A0A3N3ZRC4</accession>
<sequence>MSSLSVMLTGAAREAAERHVPTLVQEKFASRLFAKDHTMWGAAAEDEAGKRLGWVDAAEVSRPLVAQINELRDSFAAEGVDRFVLAGMGGSSLAPEVITRTAGVELFVLDSTDPVMVQAALSKDIARTAAVISSKSGSTVETDSARRAFEKAFADAGIDAARRMVVVTDPGSPFDESSRAAGYRAVFTADPTVGGRFSAMTAFGLVPSGLAGVDLDALLDEVDEAAEALREDDPDNLGLLLGAAMGGTSPLRDKLLIQDLGSGIVGFADWAEQLIAESTGKDGTGILPVVVAQDVPELKAPVASDVLPAFLVPVDADTVPDGDAVAVAGSLGGQMLLWEVATAVAGKLMGINPFDQPDVESAKSATRAVLADKPEQTAADLVDGSVEIRGDAGLLGEAQNLTEALEALLQRLPADGYLAVQAYFDRLTWAELEEARPLLAKATRRPTTFGWGPRFLHSTGQFHKGGPGVGVFLQITAESDTDLEIPGIPFTFGELISAQADGDAQVLSEHGRPVLRLRLKDRETGVSQVLDVLHALAQS</sequence>
<dbReference type="PROSITE" id="PS51463">
    <property type="entry name" value="P_GLUCOSE_ISOMERASE_3"/>
    <property type="match status" value="1"/>
</dbReference>
<gene>
    <name evidence="4" type="ORF">EDL96_05550</name>
</gene>
<dbReference type="PRINTS" id="PR00662">
    <property type="entry name" value="G6PISOMERASE"/>
</dbReference>
<evidence type="ECO:0000313" key="5">
    <source>
        <dbReference type="Proteomes" id="UP000270616"/>
    </source>
</evidence>
<evidence type="ECO:0000256" key="3">
    <source>
        <dbReference type="ARBA" id="ARBA00023235"/>
    </source>
</evidence>
<dbReference type="SUPFAM" id="SSF53697">
    <property type="entry name" value="SIS domain"/>
    <property type="match status" value="1"/>
</dbReference>
<keyword evidence="5" id="KW-1185">Reference proteome</keyword>
<proteinExistence type="predicted"/>
<dbReference type="Gene3D" id="3.40.50.10490">
    <property type="entry name" value="Glucose-6-phosphate isomerase like protein, domain 1"/>
    <property type="match status" value="3"/>
</dbReference>
<dbReference type="InterPro" id="IPR001672">
    <property type="entry name" value="G6P_Isomerase"/>
</dbReference>
<dbReference type="GO" id="GO:0097367">
    <property type="term" value="F:carbohydrate derivative binding"/>
    <property type="evidence" value="ECO:0007669"/>
    <property type="project" value="InterPro"/>
</dbReference>
<comment type="caution">
    <text evidence="4">The sequence shown here is derived from an EMBL/GenBank/DDBJ whole genome shotgun (WGS) entry which is preliminary data.</text>
</comment>
<protein>
    <submittedName>
        <fullName evidence="4">Glucose-6-phosphate isomerase</fullName>
    </submittedName>
</protein>
<evidence type="ECO:0000256" key="2">
    <source>
        <dbReference type="ARBA" id="ARBA00023152"/>
    </source>
</evidence>
<dbReference type="RefSeq" id="WP_123824799.1">
    <property type="nucleotide sequence ID" value="NZ_RKMF01000005.1"/>
</dbReference>
<dbReference type="GO" id="GO:0006096">
    <property type="term" value="P:glycolytic process"/>
    <property type="evidence" value="ECO:0007669"/>
    <property type="project" value="UniProtKB-KW"/>
</dbReference>
<evidence type="ECO:0000256" key="1">
    <source>
        <dbReference type="ARBA" id="ARBA00022432"/>
    </source>
</evidence>
<keyword evidence="3 4" id="KW-0413">Isomerase</keyword>
<dbReference type="GO" id="GO:0048029">
    <property type="term" value="F:monosaccharide binding"/>
    <property type="evidence" value="ECO:0007669"/>
    <property type="project" value="TreeGrafter"/>
</dbReference>
<dbReference type="GO" id="GO:0005829">
    <property type="term" value="C:cytosol"/>
    <property type="evidence" value="ECO:0007669"/>
    <property type="project" value="TreeGrafter"/>
</dbReference>
<name>A0A3N3ZRC4_9MICC</name>
<dbReference type="AlphaFoldDB" id="A0A3N3ZRC4"/>
<dbReference type="PANTHER" id="PTHR11469">
    <property type="entry name" value="GLUCOSE-6-PHOSPHATE ISOMERASE"/>
    <property type="match status" value="1"/>
</dbReference>
<keyword evidence="1" id="KW-0312">Gluconeogenesis</keyword>
<dbReference type="GO" id="GO:0006094">
    <property type="term" value="P:gluconeogenesis"/>
    <property type="evidence" value="ECO:0007669"/>
    <property type="project" value="UniProtKB-KW"/>
</dbReference>